<proteinExistence type="predicted"/>
<dbReference type="RefSeq" id="XP_002171539.2">
    <property type="nucleotide sequence ID" value="XM_002171503.2"/>
</dbReference>
<evidence type="ECO:0000259" key="2">
    <source>
        <dbReference type="Pfam" id="PF21438"/>
    </source>
</evidence>
<dbReference type="GO" id="GO:0031582">
    <property type="term" value="P:replication fork arrest at rDNA repeats"/>
    <property type="evidence" value="ECO:0007669"/>
    <property type="project" value="EnsemblFungi"/>
</dbReference>
<dbReference type="GO" id="GO:0043110">
    <property type="term" value="F:rDNA spacer replication fork barrier binding"/>
    <property type="evidence" value="ECO:0007669"/>
    <property type="project" value="EnsemblFungi"/>
</dbReference>
<dbReference type="GeneID" id="7047834"/>
<dbReference type="Proteomes" id="UP000001744">
    <property type="component" value="Unassembled WGS sequence"/>
</dbReference>
<dbReference type="Pfam" id="PF21438">
    <property type="entry name" value="Sap1_N"/>
    <property type="match status" value="1"/>
</dbReference>
<dbReference type="GO" id="GO:0071170">
    <property type="term" value="P:site-specific DNA replication termination"/>
    <property type="evidence" value="ECO:0007669"/>
    <property type="project" value="EnsemblFungi"/>
</dbReference>
<dbReference type="VEuPathDB" id="FungiDB:SJAG_00247"/>
<dbReference type="STRING" id="402676.B6JV45"/>
<dbReference type="OMA" id="IHTESAC"/>
<evidence type="ECO:0000313" key="5">
    <source>
        <dbReference type="Proteomes" id="UP000001744"/>
    </source>
</evidence>
<gene>
    <name evidence="4" type="primary">sap1</name>
    <name evidence="3" type="ORF">SJAG_00247</name>
</gene>
<evidence type="ECO:0000256" key="1">
    <source>
        <dbReference type="SAM" id="Coils"/>
    </source>
</evidence>
<keyword evidence="5" id="KW-1185">Reference proteome</keyword>
<reference evidence="3 5" key="1">
    <citation type="journal article" date="2011" name="Science">
        <title>Comparative functional genomics of the fission yeasts.</title>
        <authorList>
            <person name="Rhind N."/>
            <person name="Chen Z."/>
            <person name="Yassour M."/>
            <person name="Thompson D.A."/>
            <person name="Haas B.J."/>
            <person name="Habib N."/>
            <person name="Wapinski I."/>
            <person name="Roy S."/>
            <person name="Lin M.F."/>
            <person name="Heiman D.I."/>
            <person name="Young S.K."/>
            <person name="Furuya K."/>
            <person name="Guo Y."/>
            <person name="Pidoux A."/>
            <person name="Chen H.M."/>
            <person name="Robbertse B."/>
            <person name="Goldberg J.M."/>
            <person name="Aoki K."/>
            <person name="Bayne E.H."/>
            <person name="Berlin A.M."/>
            <person name="Desjardins C.A."/>
            <person name="Dobbs E."/>
            <person name="Dukaj L."/>
            <person name="Fan L."/>
            <person name="FitzGerald M.G."/>
            <person name="French C."/>
            <person name="Gujja S."/>
            <person name="Hansen K."/>
            <person name="Keifenheim D."/>
            <person name="Levin J.Z."/>
            <person name="Mosher R.A."/>
            <person name="Mueller C.A."/>
            <person name="Pfiffner J."/>
            <person name="Priest M."/>
            <person name="Russ C."/>
            <person name="Smialowska A."/>
            <person name="Swoboda P."/>
            <person name="Sykes S.M."/>
            <person name="Vaughn M."/>
            <person name="Vengrova S."/>
            <person name="Yoder R."/>
            <person name="Zeng Q."/>
            <person name="Allshire R."/>
            <person name="Baulcombe D."/>
            <person name="Birren B.W."/>
            <person name="Brown W."/>
            <person name="Ekwall K."/>
            <person name="Kellis M."/>
            <person name="Leatherwood J."/>
            <person name="Levin H."/>
            <person name="Margalit H."/>
            <person name="Martienssen R."/>
            <person name="Nieduszynski C.A."/>
            <person name="Spatafora J.W."/>
            <person name="Friedman N."/>
            <person name="Dalgaard J.Z."/>
            <person name="Baumann P."/>
            <person name="Niki H."/>
            <person name="Regev A."/>
            <person name="Nusbaum C."/>
        </authorList>
    </citation>
    <scope>NUCLEOTIDE SEQUENCE [LARGE SCALE GENOMIC DNA]</scope>
    <source>
        <strain evidence="5">yFS275 / FY16936</strain>
    </source>
</reference>
<dbReference type="AlphaFoldDB" id="B6JV45"/>
<protein>
    <submittedName>
        <fullName evidence="3">Switch-activating protein Sap1</fullName>
    </submittedName>
</protein>
<dbReference type="JaponicusDB" id="SJAG_00247">
    <property type="gene designation" value="sap1"/>
</dbReference>
<evidence type="ECO:0000313" key="3">
    <source>
        <dbReference type="EMBL" id="EEB05246.2"/>
    </source>
</evidence>
<name>B6JV45_SCHJY</name>
<dbReference type="GO" id="GO:1902985">
    <property type="term" value="P:mitotic pre-replicative complex assembly"/>
    <property type="evidence" value="ECO:0007669"/>
    <property type="project" value="EnsemblFungi"/>
</dbReference>
<dbReference type="InterPro" id="IPR048592">
    <property type="entry name" value="Sap1_N"/>
</dbReference>
<feature type="domain" description="Switch activating protein 1 N-terminal" evidence="2">
    <location>
        <begin position="41"/>
        <end position="142"/>
    </location>
</feature>
<feature type="coiled-coil region" evidence="1">
    <location>
        <begin position="152"/>
        <end position="203"/>
    </location>
</feature>
<dbReference type="GO" id="GO:0005634">
    <property type="term" value="C:nucleus"/>
    <property type="evidence" value="ECO:0007669"/>
    <property type="project" value="GOC"/>
</dbReference>
<accession>B6JV45</accession>
<evidence type="ECO:0000313" key="4">
    <source>
        <dbReference type="JaponicusDB" id="SJAG_00247"/>
    </source>
</evidence>
<dbReference type="HOGENOM" id="CLU_1050352_0_0_1"/>
<keyword evidence="1" id="KW-0175">Coiled coil</keyword>
<organism evidence="3 5">
    <name type="scientific">Schizosaccharomyces japonicus (strain yFS275 / FY16936)</name>
    <name type="common">Fission yeast</name>
    <dbReference type="NCBI Taxonomy" id="402676"/>
    <lineage>
        <taxon>Eukaryota</taxon>
        <taxon>Fungi</taxon>
        <taxon>Dikarya</taxon>
        <taxon>Ascomycota</taxon>
        <taxon>Taphrinomycotina</taxon>
        <taxon>Schizosaccharomycetes</taxon>
        <taxon>Schizosaccharomycetales</taxon>
        <taxon>Schizosaccharomycetaceae</taxon>
        <taxon>Schizosaccharomyces</taxon>
    </lineage>
</organism>
<dbReference type="GO" id="GO:0000785">
    <property type="term" value="C:chromatin"/>
    <property type="evidence" value="ECO:0007669"/>
    <property type="project" value="EnsemblFungi"/>
</dbReference>
<sequence>MPEANLNMEAPKLAEMKSYRRKNASLSPSASPAKAQRTHLSLDEKITLMRLVIRHKNELVDRKTSEFYAKIAKIGYEQEGLAIHTESACRNQIISIMRVYEQRLAHRQPGMKTTPEEDELDRLCDAWKQRLGELQQYREKFLVGKRKCDCGNEEINAKLKKLTEEQQNVDMLIAKVNFLSKHLHDNEEKLVQITAKMDEVLAENKRLFHLIQQTELMPKPHFKPVEETDLHDTHPYGSPASVGVNLNAAMHGAMHPNISPNLSEH</sequence>
<dbReference type="OrthoDB" id="5957391at2759"/>
<dbReference type="GO" id="GO:0007534">
    <property type="term" value="P:gene conversion at mating-type locus"/>
    <property type="evidence" value="ECO:0007669"/>
    <property type="project" value="EnsemblFungi"/>
</dbReference>
<dbReference type="EMBL" id="KE651166">
    <property type="protein sequence ID" value="EEB05246.2"/>
    <property type="molecule type" value="Genomic_DNA"/>
</dbReference>
<dbReference type="GO" id="GO:0008301">
    <property type="term" value="F:DNA binding, bending"/>
    <property type="evidence" value="ECO:0007669"/>
    <property type="project" value="EnsemblFungi"/>
</dbReference>